<keyword evidence="2 5" id="KW-0285">Flavoprotein</keyword>
<comment type="pathway">
    <text evidence="5">Cofactor metabolism; pyridoxal 5'-phosphate salvage; pyridoxal 5'-phosphate from pyridoxamine 5'-phosphate: step 1/1.</text>
</comment>
<dbReference type="Pfam" id="PF01243">
    <property type="entry name" value="PNPOx_N"/>
    <property type="match status" value="1"/>
</dbReference>
<feature type="domain" description="Pyridoxamine 5'-phosphate oxidase N-terminal" evidence="6">
    <location>
        <begin position="35"/>
        <end position="147"/>
    </location>
</feature>
<protein>
    <recommendedName>
        <fullName evidence="5">Pyridoxine/pyridoxamine 5'-phosphate oxidase</fullName>
        <ecNumber evidence="5">1.4.3.5</ecNumber>
    </recommendedName>
    <alternativeName>
        <fullName evidence="5">PNP/PMP oxidase</fullName>
        <shortName evidence="5">PNPOx</shortName>
    </alternativeName>
    <alternativeName>
        <fullName evidence="5">Pyridoxal 5'-phosphate synthase</fullName>
    </alternativeName>
</protein>
<keyword evidence="4 5" id="KW-0560">Oxidoreductase</keyword>
<dbReference type="EC" id="1.4.3.5" evidence="5"/>
<dbReference type="Proteomes" id="UP000708576">
    <property type="component" value="Unassembled WGS sequence"/>
</dbReference>
<evidence type="ECO:0000256" key="4">
    <source>
        <dbReference type="ARBA" id="ARBA00023002"/>
    </source>
</evidence>
<comment type="catalytic activity">
    <reaction evidence="5">
        <text>pyridoxine 5'-phosphate + O2 = pyridoxal 5'-phosphate + H2O2</text>
        <dbReference type="Rhea" id="RHEA:15149"/>
        <dbReference type="ChEBI" id="CHEBI:15379"/>
        <dbReference type="ChEBI" id="CHEBI:16240"/>
        <dbReference type="ChEBI" id="CHEBI:58589"/>
        <dbReference type="ChEBI" id="CHEBI:597326"/>
        <dbReference type="EC" id="1.4.3.5"/>
    </reaction>
</comment>
<feature type="binding site" evidence="5">
    <location>
        <begin position="191"/>
        <end position="193"/>
    </location>
    <ligand>
        <name>substrate</name>
    </ligand>
</feature>
<comment type="caution">
    <text evidence="5">Lacks conserved residue(s) required for the propagation of feature annotation.</text>
</comment>
<comment type="similarity">
    <text evidence="1 5">Belongs to the pyridoxamine 5'-phosphate oxidase family.</text>
</comment>
<dbReference type="InterPro" id="IPR012349">
    <property type="entry name" value="Split_barrel_FMN-bd"/>
</dbReference>
<dbReference type="PIRSF" id="PIRSF000190">
    <property type="entry name" value="Pyd_amn-ph_oxd"/>
    <property type="match status" value="1"/>
</dbReference>
<dbReference type="PANTHER" id="PTHR10851:SF0">
    <property type="entry name" value="PYRIDOXINE-5'-PHOSPHATE OXIDASE"/>
    <property type="match status" value="1"/>
</dbReference>
<evidence type="ECO:0000313" key="8">
    <source>
        <dbReference type="EMBL" id="MBS2096980.1"/>
    </source>
</evidence>
<keyword evidence="3 5" id="KW-0288">FMN</keyword>
<dbReference type="RefSeq" id="WP_212212671.1">
    <property type="nucleotide sequence ID" value="NZ_JAGUCO010000001.1"/>
</dbReference>
<sequence>MTKLADLRDEYRKGSLSRADLKNDPFEQFTFWMHQAIESKCLHPSAMSLATVDKDGMPNVRIVLLKDASKDGFIFYTNYHSIKGNELEINKVACLNFFWSELERQVRISGTITKTTEEQSDSYFQSRPRESQLGALASPQSKIVESEDYLAERYKMLQDQYKGQSVPRPEHWGGYILNPTRIEFWQGRTNRLHDRFVYTKQADSWNINRLAP</sequence>
<evidence type="ECO:0000256" key="2">
    <source>
        <dbReference type="ARBA" id="ARBA00022630"/>
    </source>
</evidence>
<dbReference type="Gene3D" id="2.30.110.10">
    <property type="entry name" value="Electron Transport, Fmn-binding Protein, Chain A"/>
    <property type="match status" value="1"/>
</dbReference>
<feature type="binding site" evidence="5">
    <location>
        <position position="105"/>
    </location>
    <ligand>
        <name>FMN</name>
        <dbReference type="ChEBI" id="CHEBI:58210"/>
    </ligand>
</feature>
<evidence type="ECO:0000256" key="1">
    <source>
        <dbReference type="ARBA" id="ARBA00007301"/>
    </source>
</evidence>
<dbReference type="HAMAP" id="MF_01629">
    <property type="entry name" value="PdxH"/>
    <property type="match status" value="1"/>
</dbReference>
<gene>
    <name evidence="5 8" type="primary">pdxH</name>
    <name evidence="8" type="ORF">KEM10_01745</name>
</gene>
<accession>A0ABS5JQ70</accession>
<evidence type="ECO:0000256" key="5">
    <source>
        <dbReference type="HAMAP-Rule" id="MF_01629"/>
    </source>
</evidence>
<dbReference type="NCBIfam" id="TIGR00558">
    <property type="entry name" value="pdxH"/>
    <property type="match status" value="1"/>
</dbReference>
<dbReference type="GO" id="GO:0004733">
    <property type="term" value="F:pyridoxamine phosphate oxidase activity"/>
    <property type="evidence" value="ECO:0007669"/>
    <property type="project" value="UniProtKB-EC"/>
</dbReference>
<comment type="subunit">
    <text evidence="5">Homodimer.</text>
</comment>
<feature type="binding site" evidence="5">
    <location>
        <position position="83"/>
    </location>
    <ligand>
        <name>FMN</name>
        <dbReference type="ChEBI" id="CHEBI:58210"/>
    </ligand>
</feature>
<dbReference type="InterPro" id="IPR019576">
    <property type="entry name" value="Pyridoxamine_oxidase_dimer_C"/>
</dbReference>
<evidence type="ECO:0000313" key="9">
    <source>
        <dbReference type="Proteomes" id="UP000708576"/>
    </source>
</evidence>
<evidence type="ECO:0000259" key="6">
    <source>
        <dbReference type="Pfam" id="PF01243"/>
    </source>
</evidence>
<reference evidence="8 9" key="1">
    <citation type="journal article" date="2015" name="Int. J. Syst. Evol. Microbiol.">
        <title>Carboxylicivirga linearis sp. nov., isolated from a sea cucumber culture pond.</title>
        <authorList>
            <person name="Wang F.Q."/>
            <person name="Zhou Y.X."/>
            <person name="Lin X.Z."/>
            <person name="Chen G.J."/>
            <person name="Du Z.J."/>
        </authorList>
    </citation>
    <scope>NUCLEOTIDE SEQUENCE [LARGE SCALE GENOMIC DNA]</scope>
    <source>
        <strain evidence="8 9">FB218</strain>
    </source>
</reference>
<dbReference type="InterPro" id="IPR019740">
    <property type="entry name" value="Pyridox_Oxase_CS"/>
</dbReference>
<feature type="binding site" evidence="5">
    <location>
        <begin position="140"/>
        <end position="141"/>
    </location>
    <ligand>
        <name>FMN</name>
        <dbReference type="ChEBI" id="CHEBI:58210"/>
    </ligand>
</feature>
<dbReference type="NCBIfam" id="NF004231">
    <property type="entry name" value="PRK05679.1"/>
    <property type="match status" value="1"/>
</dbReference>
<dbReference type="PANTHER" id="PTHR10851">
    <property type="entry name" value="PYRIDOXINE-5-PHOSPHATE OXIDASE"/>
    <property type="match status" value="1"/>
</dbReference>
<evidence type="ECO:0000256" key="3">
    <source>
        <dbReference type="ARBA" id="ARBA00022643"/>
    </source>
</evidence>
<feature type="binding site" evidence="5">
    <location>
        <position position="131"/>
    </location>
    <ligand>
        <name>substrate</name>
    </ligand>
</feature>
<feature type="binding site" evidence="5">
    <location>
        <position position="123"/>
    </location>
    <ligand>
        <name>substrate</name>
    </ligand>
</feature>
<dbReference type="InterPro" id="IPR000659">
    <property type="entry name" value="Pyridox_Oxase"/>
</dbReference>
<dbReference type="SUPFAM" id="SSF50475">
    <property type="entry name" value="FMN-binding split barrel"/>
    <property type="match status" value="1"/>
</dbReference>
<organism evidence="8 9">
    <name type="scientific">Carboxylicivirga linearis</name>
    <dbReference type="NCBI Taxonomy" id="1628157"/>
    <lineage>
        <taxon>Bacteria</taxon>
        <taxon>Pseudomonadati</taxon>
        <taxon>Bacteroidota</taxon>
        <taxon>Bacteroidia</taxon>
        <taxon>Marinilabiliales</taxon>
        <taxon>Marinilabiliaceae</taxon>
        <taxon>Carboxylicivirga</taxon>
    </lineage>
</organism>
<keyword evidence="5" id="KW-0664">Pyridoxine biosynthesis</keyword>
<comment type="caution">
    <text evidence="8">The sequence shown here is derived from an EMBL/GenBank/DDBJ whole genome shotgun (WGS) entry which is preliminary data.</text>
</comment>
<feature type="binding site" evidence="5">
    <location>
        <position position="195"/>
    </location>
    <ligand>
        <name>FMN</name>
        <dbReference type="ChEBI" id="CHEBI:58210"/>
    </ligand>
</feature>
<comment type="function">
    <text evidence="5">Catalyzes the oxidation of either pyridoxine 5'-phosphate (PNP) or pyridoxamine 5'-phosphate (PMP) into pyridoxal 5'-phosphate (PLP).</text>
</comment>
<dbReference type="EMBL" id="JAGUCO010000001">
    <property type="protein sequence ID" value="MBS2096980.1"/>
    <property type="molecule type" value="Genomic_DNA"/>
</dbReference>
<comment type="catalytic activity">
    <reaction evidence="5">
        <text>pyridoxamine 5'-phosphate + O2 + H2O = pyridoxal 5'-phosphate + H2O2 + NH4(+)</text>
        <dbReference type="Rhea" id="RHEA:15817"/>
        <dbReference type="ChEBI" id="CHEBI:15377"/>
        <dbReference type="ChEBI" id="CHEBI:15379"/>
        <dbReference type="ChEBI" id="CHEBI:16240"/>
        <dbReference type="ChEBI" id="CHEBI:28938"/>
        <dbReference type="ChEBI" id="CHEBI:58451"/>
        <dbReference type="ChEBI" id="CHEBI:597326"/>
        <dbReference type="EC" id="1.4.3.5"/>
    </reaction>
</comment>
<feature type="binding site" evidence="5">
    <location>
        <position position="127"/>
    </location>
    <ligand>
        <name>substrate</name>
    </ligand>
</feature>
<dbReference type="Pfam" id="PF10590">
    <property type="entry name" value="PNP_phzG_C"/>
    <property type="match status" value="1"/>
</dbReference>
<evidence type="ECO:0000259" key="7">
    <source>
        <dbReference type="Pfam" id="PF10590"/>
    </source>
</evidence>
<proteinExistence type="inferred from homology"/>
<feature type="binding site" evidence="5">
    <location>
        <begin position="61"/>
        <end position="66"/>
    </location>
    <ligand>
        <name>FMN</name>
        <dbReference type="ChEBI" id="CHEBI:58210"/>
    </ligand>
</feature>
<feature type="binding site" evidence="5">
    <location>
        <position position="185"/>
    </location>
    <ligand>
        <name>FMN</name>
        <dbReference type="ChEBI" id="CHEBI:58210"/>
    </ligand>
</feature>
<dbReference type="InterPro" id="IPR011576">
    <property type="entry name" value="Pyridox_Oxase_N"/>
</dbReference>
<dbReference type="PROSITE" id="PS01064">
    <property type="entry name" value="PYRIDOX_OXIDASE"/>
    <property type="match status" value="1"/>
</dbReference>
<name>A0ABS5JQ70_9BACT</name>
<comment type="pathway">
    <text evidence="5">Cofactor metabolism; pyridoxal 5'-phosphate salvage; pyridoxal 5'-phosphate from pyridoxine 5'-phosphate: step 1/1.</text>
</comment>
<feature type="binding site" evidence="5">
    <location>
        <position position="66"/>
    </location>
    <ligand>
        <name>substrate</name>
    </ligand>
</feature>
<feature type="domain" description="Pyridoxine 5'-phosphate oxidase dimerisation C-terminal" evidence="7">
    <location>
        <begin position="172"/>
        <end position="212"/>
    </location>
</feature>
<comment type="cofactor">
    <cofactor evidence="5">
        <name>FMN</name>
        <dbReference type="ChEBI" id="CHEBI:58210"/>
    </cofactor>
    <text evidence="5">Binds 1 FMN per subunit.</text>
</comment>
<keyword evidence="9" id="KW-1185">Reference proteome</keyword>
<feature type="binding site" evidence="5">
    <location>
        <begin position="76"/>
        <end position="77"/>
    </location>
    <ligand>
        <name>FMN</name>
        <dbReference type="ChEBI" id="CHEBI:58210"/>
    </ligand>
</feature>